<evidence type="ECO:0000259" key="3">
    <source>
        <dbReference type="Pfam" id="PF19295"/>
    </source>
</evidence>
<dbReference type="Proteomes" id="UP000067476">
    <property type="component" value="Chromosome"/>
</dbReference>
<dbReference type="InterPro" id="IPR000825">
    <property type="entry name" value="SUF_FeS_clus_asmbl_SufBD_core"/>
</dbReference>
<dbReference type="RefSeq" id="WP_075057982.1">
    <property type="nucleotide sequence ID" value="NZ_CP012357.1"/>
</dbReference>
<dbReference type="NCBIfam" id="TIGR01980">
    <property type="entry name" value="sufB"/>
    <property type="match status" value="1"/>
</dbReference>
<dbReference type="EMBL" id="CP012357">
    <property type="protein sequence ID" value="AKX33885.1"/>
    <property type="molecule type" value="Genomic_DNA"/>
</dbReference>
<dbReference type="PANTHER" id="PTHR30508:SF1">
    <property type="entry name" value="UPF0051 PROTEIN ABCI8, CHLOROPLASTIC-RELATED"/>
    <property type="match status" value="1"/>
</dbReference>
<dbReference type="STRING" id="216942.SLITO_v1c02260"/>
<evidence type="ECO:0000256" key="1">
    <source>
        <dbReference type="ARBA" id="ARBA00043967"/>
    </source>
</evidence>
<dbReference type="AlphaFoldDB" id="A0A0K1W0P4"/>
<comment type="similarity">
    <text evidence="1">Belongs to the iron-sulfur cluster assembly SufBD family.</text>
</comment>
<protein>
    <submittedName>
        <fullName evidence="4">FeS assembly protein SufB</fullName>
    </submittedName>
</protein>
<accession>A0A0K1W0P4</accession>
<proteinExistence type="inferred from homology"/>
<evidence type="ECO:0000313" key="5">
    <source>
        <dbReference type="Proteomes" id="UP000067476"/>
    </source>
</evidence>
<evidence type="ECO:0000313" key="4">
    <source>
        <dbReference type="EMBL" id="AKX33885.1"/>
    </source>
</evidence>
<dbReference type="InterPro" id="IPR010231">
    <property type="entry name" value="SUF_FeS_clus_asmbl_SufB"/>
</dbReference>
<feature type="domain" description="SUF system FeS cluster assembly SufBD core" evidence="2">
    <location>
        <begin position="208"/>
        <end position="441"/>
    </location>
</feature>
<evidence type="ECO:0000259" key="2">
    <source>
        <dbReference type="Pfam" id="PF01458"/>
    </source>
</evidence>
<reference evidence="4 5" key="1">
    <citation type="journal article" date="2015" name="Genome Announc.">
        <title>Complete Genome Sequence of Spiroplasma litorale TN-1T (DSM 21781), a Bacterium Isolated from a Green-Eyed Horsefly (Tabanus nigrovittatus).</title>
        <authorList>
            <person name="Lo W.S."/>
            <person name="Lai Y.C."/>
            <person name="Lien Y.W."/>
            <person name="Wang T.H."/>
            <person name="Kuo C.H."/>
        </authorList>
    </citation>
    <scope>NUCLEOTIDE SEQUENCE [LARGE SCALE GENOMIC DNA]</scope>
    <source>
        <strain evidence="4 5">TN-1</strain>
    </source>
</reference>
<dbReference type="InterPro" id="IPR055346">
    <property type="entry name" value="Fe-S_cluster_assembly_SufBD"/>
</dbReference>
<dbReference type="InterPro" id="IPR045595">
    <property type="entry name" value="SufBD_N"/>
</dbReference>
<dbReference type="KEGG" id="sll:SLITO_v1c02260"/>
<gene>
    <name evidence="4" type="primary">sufB</name>
    <name evidence="4" type="ORF">SLITO_v1c02260</name>
</gene>
<dbReference type="InterPro" id="IPR037284">
    <property type="entry name" value="SUF_FeS_clus_asmbl_SufBD_sf"/>
</dbReference>
<dbReference type="SUPFAM" id="SSF101960">
    <property type="entry name" value="Stabilizer of iron transporter SufD"/>
    <property type="match status" value="1"/>
</dbReference>
<sequence>MKKLKQEKEIKEISNYKYGFNEGEVSSFKVEKGINEEIIKQISRHKNEPEWMLDYRLKSLKIFNDFPQPNFGPDLNFINFDDYYYYTEGDNKISNDWDDVPTNIKKTFERLGIPEAEKEFLLGINAQWDAKPVYENLNKELEKQGVIFTDCDTALRKYPEIFKKYFGMIVKNNDNKYAALNSAVWSGGTFIYVPSGIKLSKPLQAYFRINYQLSGQFERTLIVVEDDAELHYIEGCTAPIYSKNNLHAAIVEIFIGKRSKVRYTTVQNWSDNVLNLVTKRSLVEEDGRMEWIDGNIGSKINMKYPSCILKGDRSQGDTISIAVAKKGVYQDAGSKMIHLGKETKSKIISKSITFQGGTANYRGLAYIGPNAINSKARVECDTLILDNQSHSDTIPQNKVHNNKSQIEHEATVSKVSEEQLFYLMSRGLSEQQALEIIVMGFLEPFTKELPLEYAVELNQLIKMDMEGSVG</sequence>
<organism evidence="4 5">
    <name type="scientific">Spiroplasma litorale</name>
    <dbReference type="NCBI Taxonomy" id="216942"/>
    <lineage>
        <taxon>Bacteria</taxon>
        <taxon>Bacillati</taxon>
        <taxon>Mycoplasmatota</taxon>
        <taxon>Mollicutes</taxon>
        <taxon>Entomoplasmatales</taxon>
        <taxon>Spiroplasmataceae</taxon>
        <taxon>Spiroplasma</taxon>
    </lineage>
</organism>
<name>A0A0K1W0P4_9MOLU</name>
<keyword evidence="5" id="KW-1185">Reference proteome</keyword>
<dbReference type="Pfam" id="PF19295">
    <property type="entry name" value="SufBD_N"/>
    <property type="match status" value="1"/>
</dbReference>
<dbReference type="PATRIC" id="fig|216942.3.peg.226"/>
<dbReference type="PANTHER" id="PTHR30508">
    <property type="entry name" value="FES CLUSTER ASSEMBLY PROTEIN SUF"/>
    <property type="match status" value="1"/>
</dbReference>
<dbReference type="GO" id="GO:0016226">
    <property type="term" value="P:iron-sulfur cluster assembly"/>
    <property type="evidence" value="ECO:0007669"/>
    <property type="project" value="InterPro"/>
</dbReference>
<dbReference type="OrthoDB" id="9803529at2"/>
<feature type="domain" description="SUF system FeS cluster assembly SufBD N-terminal" evidence="3">
    <location>
        <begin position="96"/>
        <end position="204"/>
    </location>
</feature>
<dbReference type="Pfam" id="PF01458">
    <property type="entry name" value="SUFBD_core"/>
    <property type="match status" value="1"/>
</dbReference>